<dbReference type="GO" id="GO:0016747">
    <property type="term" value="F:acyltransferase activity, transferring groups other than amino-acyl groups"/>
    <property type="evidence" value="ECO:0007669"/>
    <property type="project" value="InterPro"/>
</dbReference>
<keyword evidence="4" id="KW-1185">Reference proteome</keyword>
<feature type="transmembrane region" description="Helical" evidence="1">
    <location>
        <begin position="775"/>
        <end position="793"/>
    </location>
</feature>
<accession>A0AAV6V1B9</accession>
<feature type="transmembrane region" description="Helical" evidence="1">
    <location>
        <begin position="737"/>
        <end position="755"/>
    </location>
</feature>
<evidence type="ECO:0000313" key="4">
    <source>
        <dbReference type="Proteomes" id="UP000827092"/>
    </source>
</evidence>
<protein>
    <recommendedName>
        <fullName evidence="2">Nose resistant-to-fluoxetine protein N-terminal domain-containing protein</fullName>
    </recommendedName>
</protein>
<keyword evidence="1" id="KW-0472">Membrane</keyword>
<feature type="transmembrane region" description="Helical" evidence="1">
    <location>
        <begin position="843"/>
        <end position="873"/>
    </location>
</feature>
<feature type="transmembrane region" description="Helical" evidence="1">
    <location>
        <begin position="706"/>
        <end position="725"/>
    </location>
</feature>
<feature type="transmembrane region" description="Helical" evidence="1">
    <location>
        <begin position="410"/>
        <end position="431"/>
    </location>
</feature>
<reference evidence="3 4" key="1">
    <citation type="journal article" date="2022" name="Nat. Ecol. Evol.">
        <title>A masculinizing supergene underlies an exaggerated male reproductive morph in a spider.</title>
        <authorList>
            <person name="Hendrickx F."/>
            <person name="De Corte Z."/>
            <person name="Sonet G."/>
            <person name="Van Belleghem S.M."/>
            <person name="Kostlbacher S."/>
            <person name="Vangestel C."/>
        </authorList>
    </citation>
    <scope>NUCLEOTIDE SEQUENCE [LARGE SCALE GENOMIC DNA]</scope>
    <source>
        <strain evidence="3">W744_W776</strain>
    </source>
</reference>
<gene>
    <name evidence="3" type="ORF">JTE90_004115</name>
</gene>
<feature type="transmembrane region" description="Helical" evidence="1">
    <location>
        <begin position="568"/>
        <end position="589"/>
    </location>
</feature>
<dbReference type="Pfam" id="PF20146">
    <property type="entry name" value="NRF"/>
    <property type="match status" value="1"/>
</dbReference>
<dbReference type="AlphaFoldDB" id="A0AAV6V1B9"/>
<feature type="transmembrane region" description="Helical" evidence="1">
    <location>
        <begin position="480"/>
        <end position="498"/>
    </location>
</feature>
<feature type="domain" description="Nose resistant-to-fluoxetine protein N-terminal" evidence="2">
    <location>
        <begin position="245"/>
        <end position="399"/>
    </location>
</feature>
<feature type="transmembrane region" description="Helical" evidence="1">
    <location>
        <begin position="632"/>
        <end position="651"/>
    </location>
</feature>
<sequence length="875" mass="100010">MDIVGENDKYSSYATFLVSDTSFKEGKDYDLDYPSKLMEVEEDQKGIDDTFTHFGTIQNTLELKENEESSSNMNFLVYGSSAESEEQLDIDTINNNSVADLKRFNPSELSKILLEHPESDDSFSNANFLIYDESSNFEDTRDNKKKPKNNEQSAAEKFNSLKQFENFLDGTESEDFSLHNNFQVNGDSSKINNYKSNHIKNFNTEDVSPDGHPNWEDIMSVLMLSSSSFTNSMNISNVIKASDISNECKNSLILYVESLSRWEKWAVMMADASGKVPGGILEGTTLDFGSYEECLKVRSYSNDETENFRGQYCMIGYQSPLLTNLHQNPQDFKKYAEIYGKPPEWIEDFIKRSGKYLELISFFLGTCVPSTCSTEDVRTIASQIVSPLGLNVSVPSCEVDEPKIWTSNGLIALGFFVILAHLCIIGTIVDIATRCMPENQQSLKISCLPLYILRTFSLYLNSEKFFARSKDGNSLSFFNGMRFISFTWVVINHTWGIYEKWRMLTYRSFLKMDDEIDGYITVPVIEGAHVAVDTFFMISGFLLVYTTWKRLVLSGGKLNVFRFMIQKFWRLYPSLGVTITLFLVYHYYGSGPIFKVSTQESFSACYTHWMWNFLFINNWWRVNDMCLPHTWFLSALMQSHLVGVILLIVAYRYPFAGVMLGASIAVGTSILLALINIFNNHPMPIFFTLKDMDFKYDFINMVHFKTYTHINTYLIGMVVGFLLLKYNDRKMKNVHKVCGWVLAVLLALYVMEGKYVSTDNRAFIALYNATHRTAWALAIGWVTYICATGHGGIVNRFLSWHGFELLSNISYSAYLLHILVIFYRNTSLTERFPYGEVEIVCEIVLVTVISCIMSVLAYIAVEMPFTAIGGLIFKR</sequence>
<evidence type="ECO:0000313" key="3">
    <source>
        <dbReference type="EMBL" id="KAG8190540.1"/>
    </source>
</evidence>
<keyword evidence="1" id="KW-0812">Transmembrane</keyword>
<evidence type="ECO:0000256" key="1">
    <source>
        <dbReference type="SAM" id="Phobius"/>
    </source>
</evidence>
<dbReference type="Proteomes" id="UP000827092">
    <property type="component" value="Unassembled WGS sequence"/>
</dbReference>
<evidence type="ECO:0000259" key="2">
    <source>
        <dbReference type="SMART" id="SM00703"/>
    </source>
</evidence>
<feature type="transmembrane region" description="Helical" evidence="1">
    <location>
        <begin position="519"/>
        <end position="548"/>
    </location>
</feature>
<dbReference type="InterPro" id="IPR052728">
    <property type="entry name" value="O2_lipid_transport_reg"/>
</dbReference>
<dbReference type="InterPro" id="IPR006621">
    <property type="entry name" value="Nose-resist-to-fluoxetine_N"/>
</dbReference>
<proteinExistence type="predicted"/>
<dbReference type="SMART" id="SM00703">
    <property type="entry name" value="NRF"/>
    <property type="match status" value="1"/>
</dbReference>
<dbReference type="EMBL" id="JAFNEN010000181">
    <property type="protein sequence ID" value="KAG8190540.1"/>
    <property type="molecule type" value="Genomic_DNA"/>
</dbReference>
<dbReference type="Pfam" id="PF01757">
    <property type="entry name" value="Acyl_transf_3"/>
    <property type="match status" value="1"/>
</dbReference>
<organism evidence="3 4">
    <name type="scientific">Oedothorax gibbosus</name>
    <dbReference type="NCBI Taxonomy" id="931172"/>
    <lineage>
        <taxon>Eukaryota</taxon>
        <taxon>Metazoa</taxon>
        <taxon>Ecdysozoa</taxon>
        <taxon>Arthropoda</taxon>
        <taxon>Chelicerata</taxon>
        <taxon>Arachnida</taxon>
        <taxon>Araneae</taxon>
        <taxon>Araneomorphae</taxon>
        <taxon>Entelegynae</taxon>
        <taxon>Araneoidea</taxon>
        <taxon>Linyphiidae</taxon>
        <taxon>Erigoninae</taxon>
        <taxon>Oedothorax</taxon>
    </lineage>
</organism>
<feature type="transmembrane region" description="Helical" evidence="1">
    <location>
        <begin position="805"/>
        <end position="823"/>
    </location>
</feature>
<dbReference type="PANTHER" id="PTHR11161:SF0">
    <property type="entry name" value="O-ACYLTRANSFERASE LIKE PROTEIN"/>
    <property type="match status" value="1"/>
</dbReference>
<comment type="caution">
    <text evidence="3">The sequence shown here is derived from an EMBL/GenBank/DDBJ whole genome shotgun (WGS) entry which is preliminary data.</text>
</comment>
<feature type="transmembrane region" description="Helical" evidence="1">
    <location>
        <begin position="658"/>
        <end position="678"/>
    </location>
</feature>
<dbReference type="InterPro" id="IPR002656">
    <property type="entry name" value="Acyl_transf_3_dom"/>
</dbReference>
<name>A0AAV6V1B9_9ARAC</name>
<keyword evidence="1" id="KW-1133">Transmembrane helix</keyword>
<dbReference type="PANTHER" id="PTHR11161">
    <property type="entry name" value="O-ACYLTRANSFERASE"/>
    <property type="match status" value="1"/>
</dbReference>